<feature type="transmembrane region" description="Helical" evidence="1">
    <location>
        <begin position="161"/>
        <end position="181"/>
    </location>
</feature>
<evidence type="ECO:0000256" key="1">
    <source>
        <dbReference type="SAM" id="Phobius"/>
    </source>
</evidence>
<feature type="signal peptide" evidence="2">
    <location>
        <begin position="1"/>
        <end position="16"/>
    </location>
</feature>
<evidence type="ECO:0000256" key="2">
    <source>
        <dbReference type="SAM" id="SignalP"/>
    </source>
</evidence>
<keyword evidence="4" id="KW-1185">Reference proteome</keyword>
<name>A0AAN9J0L3_CROPI</name>
<keyword evidence="2" id="KW-0732">Signal</keyword>
<gene>
    <name evidence="3" type="ORF">RIF29_04031</name>
</gene>
<protein>
    <recommendedName>
        <fullName evidence="5">RNase H type-1 domain-containing protein</fullName>
    </recommendedName>
</protein>
<feature type="chain" id="PRO_5042892850" description="RNase H type-1 domain-containing protein" evidence="2">
    <location>
        <begin position="17"/>
        <end position="225"/>
    </location>
</feature>
<dbReference type="Proteomes" id="UP001372338">
    <property type="component" value="Unassembled WGS sequence"/>
</dbReference>
<accession>A0AAN9J0L3</accession>
<evidence type="ECO:0000313" key="4">
    <source>
        <dbReference type="Proteomes" id="UP001372338"/>
    </source>
</evidence>
<organism evidence="3 4">
    <name type="scientific">Crotalaria pallida</name>
    <name type="common">Smooth rattlebox</name>
    <name type="synonym">Crotalaria striata</name>
    <dbReference type="NCBI Taxonomy" id="3830"/>
    <lineage>
        <taxon>Eukaryota</taxon>
        <taxon>Viridiplantae</taxon>
        <taxon>Streptophyta</taxon>
        <taxon>Embryophyta</taxon>
        <taxon>Tracheophyta</taxon>
        <taxon>Spermatophyta</taxon>
        <taxon>Magnoliopsida</taxon>
        <taxon>eudicotyledons</taxon>
        <taxon>Gunneridae</taxon>
        <taxon>Pentapetalae</taxon>
        <taxon>rosids</taxon>
        <taxon>fabids</taxon>
        <taxon>Fabales</taxon>
        <taxon>Fabaceae</taxon>
        <taxon>Papilionoideae</taxon>
        <taxon>50 kb inversion clade</taxon>
        <taxon>genistoids sensu lato</taxon>
        <taxon>core genistoids</taxon>
        <taxon>Crotalarieae</taxon>
        <taxon>Crotalaria</taxon>
    </lineage>
</organism>
<evidence type="ECO:0008006" key="5">
    <source>
        <dbReference type="Google" id="ProtNLM"/>
    </source>
</evidence>
<reference evidence="3 4" key="1">
    <citation type="submission" date="2024-01" db="EMBL/GenBank/DDBJ databases">
        <title>The genomes of 5 underutilized Papilionoideae crops provide insights into root nodulation and disease resistanc.</title>
        <authorList>
            <person name="Yuan L."/>
        </authorList>
    </citation>
    <scope>NUCLEOTIDE SEQUENCE [LARGE SCALE GENOMIC DNA]</scope>
    <source>
        <strain evidence="3">ZHUSHIDOU_FW_LH</strain>
        <tissue evidence="3">Leaf</tissue>
    </source>
</reference>
<dbReference type="AlphaFoldDB" id="A0AAN9J0L3"/>
<comment type="caution">
    <text evidence="3">The sequence shown here is derived from an EMBL/GenBank/DDBJ whole genome shotgun (WGS) entry which is preliminary data.</text>
</comment>
<proteinExistence type="predicted"/>
<evidence type="ECO:0000313" key="3">
    <source>
        <dbReference type="EMBL" id="KAK7289962.1"/>
    </source>
</evidence>
<keyword evidence="1" id="KW-0472">Membrane</keyword>
<dbReference type="EMBL" id="JAYWIO010000001">
    <property type="protein sequence ID" value="KAK7289962.1"/>
    <property type="molecule type" value="Genomic_DNA"/>
</dbReference>
<keyword evidence="1" id="KW-0812">Transmembrane</keyword>
<feature type="transmembrane region" description="Helical" evidence="1">
    <location>
        <begin position="111"/>
        <end position="130"/>
    </location>
</feature>
<sequence length="225" mass="24949">MMVIMVAGISLYLVLSALLTDETCTFLLTLRSSGLDEGEDRLTCKWNVDAMFSIKSAYLQCIEDLLCHHVQPSLSKLLNYFGSGMDPNVLLLFFGSSLMENSSPMMKGRNVVLLLVSFVLDVVSFIEQIVKIEVLGATTRSHIICWLLPLLGFVNLNVDGYVYYAKGIALIWGLMLGLELASSMGVKRLMVEMNSKMAIKLLGGHCPTSHHCFNNDITIPKFSRS</sequence>
<keyword evidence="1" id="KW-1133">Transmembrane helix</keyword>